<dbReference type="PANTHER" id="PTHR23235">
    <property type="entry name" value="KRUEPPEL-LIKE TRANSCRIPTION FACTOR"/>
    <property type="match status" value="1"/>
</dbReference>
<evidence type="ECO:0000313" key="13">
    <source>
        <dbReference type="Proteomes" id="UP000038830"/>
    </source>
</evidence>
<feature type="compositionally biased region" description="Polar residues" evidence="10">
    <location>
        <begin position="403"/>
        <end position="414"/>
    </location>
</feature>
<sequence>MSAYNQAWSGPAQGINRPTNTDYSENEFGFSEVDDLIQQTLNTLQDLDIPMGPSQTYSNPYAGHMNMGHKKQPSGTAIFGFANHNKVLSIPGIDMSKSQAEPRQMAAPGQYAFKQPPPPFAKQEPVLFASPGEFEASYRPYEDQRGPTFGMYEPQLYPPQPPSTFQAPPCSQPLQTPQPPHAQLSQQPPHTQLSQQPPHSQRSNMGQIPPGGQPDDDFYITGNQPNQYKFPMRNSGWTAPPKMAPLVQEKPKTVEVPVEYLRKLTSMIKNTDGASMDNFLNYELDKFIHSGPPRAREDRDGSQTVAASSSSSEASTATDFNSREPSPTFSEIASVNHSIPSPIKRNVTVPALDQNGMPSPLKPSTFIHTKAPATGLGLMVDLNNGVDQQPESEFVITVPKTPSPTLGSQATFTPSPKKGLSWRPVVTSDKSSMLQRKTQDKASTLPPGEIDLYISGPLEDKRYVCNYKGCGKKFTRRYNVRSHVQTHLCDRPFVCEHEGCNKAFVRLHDLTRHHKIHEEFAFRCDCGKKFSRQDALFRHRARNICSGGLEPQEVQRLEMRATQTSVKKKKQPRPQIRMENDKVAKRLEFDITRKCKSQNNTPLGSPILGSRIISTSSSSSSSNADEKNQLGLIEGFDQPVSSHLSDANDDVFLINDMEFGHHFDDDESDHQL</sequence>
<dbReference type="GO" id="GO:0005634">
    <property type="term" value="C:nucleus"/>
    <property type="evidence" value="ECO:0007669"/>
    <property type="project" value="UniProtKB-SubCell"/>
</dbReference>
<dbReference type="Proteomes" id="UP000038830">
    <property type="component" value="Unassembled WGS sequence"/>
</dbReference>
<dbReference type="AlphaFoldDB" id="A0A0H5C4D8"/>
<evidence type="ECO:0000259" key="11">
    <source>
        <dbReference type="PROSITE" id="PS50157"/>
    </source>
</evidence>
<feature type="domain" description="C2H2-type" evidence="11">
    <location>
        <begin position="463"/>
        <end position="492"/>
    </location>
</feature>
<dbReference type="SUPFAM" id="SSF57667">
    <property type="entry name" value="beta-beta-alpha zinc fingers"/>
    <property type="match status" value="2"/>
</dbReference>
<protein>
    <submittedName>
        <fullName evidence="12">ACE2 protein</fullName>
    </submittedName>
</protein>
<evidence type="ECO:0000256" key="8">
    <source>
        <dbReference type="ARBA" id="ARBA00023242"/>
    </source>
</evidence>
<keyword evidence="3" id="KW-0677">Repeat</keyword>
<feature type="compositionally biased region" description="Low complexity" evidence="10">
    <location>
        <begin position="302"/>
        <end position="318"/>
    </location>
</feature>
<accession>A0A0H5C4D8</accession>
<feature type="compositionally biased region" description="Polar residues" evidence="10">
    <location>
        <begin position="183"/>
        <end position="206"/>
    </location>
</feature>
<evidence type="ECO:0000256" key="9">
    <source>
        <dbReference type="PROSITE-ProRule" id="PRU00042"/>
    </source>
</evidence>
<evidence type="ECO:0000256" key="4">
    <source>
        <dbReference type="ARBA" id="ARBA00022771"/>
    </source>
</evidence>
<evidence type="ECO:0000256" key="5">
    <source>
        <dbReference type="ARBA" id="ARBA00022833"/>
    </source>
</evidence>
<dbReference type="GO" id="GO:0008270">
    <property type="term" value="F:zinc ion binding"/>
    <property type="evidence" value="ECO:0007669"/>
    <property type="project" value="UniProtKB-KW"/>
</dbReference>
<dbReference type="Pfam" id="PF00096">
    <property type="entry name" value="zf-C2H2"/>
    <property type="match status" value="2"/>
</dbReference>
<proteinExistence type="predicted"/>
<dbReference type="PROSITE" id="PS50157">
    <property type="entry name" value="ZINC_FINGER_C2H2_2"/>
    <property type="match status" value="2"/>
</dbReference>
<keyword evidence="5" id="KW-0862">Zinc</keyword>
<dbReference type="GO" id="GO:0000981">
    <property type="term" value="F:DNA-binding transcription factor activity, RNA polymerase II-specific"/>
    <property type="evidence" value="ECO:0007669"/>
    <property type="project" value="TreeGrafter"/>
</dbReference>
<organism evidence="12 13">
    <name type="scientific">Cyberlindnera jadinii (strain ATCC 18201 / CBS 1600 / BCRC 20928 / JCM 3617 / NBRC 0987 / NRRL Y-1542)</name>
    <name type="common">Torula yeast</name>
    <name type="synonym">Candida utilis</name>
    <dbReference type="NCBI Taxonomy" id="983966"/>
    <lineage>
        <taxon>Eukaryota</taxon>
        <taxon>Fungi</taxon>
        <taxon>Dikarya</taxon>
        <taxon>Ascomycota</taxon>
        <taxon>Saccharomycotina</taxon>
        <taxon>Saccharomycetes</taxon>
        <taxon>Phaffomycetales</taxon>
        <taxon>Phaffomycetaceae</taxon>
        <taxon>Cyberlindnera</taxon>
    </lineage>
</organism>
<name>A0A0H5C4D8_CYBJN</name>
<dbReference type="PANTHER" id="PTHR23235:SF120">
    <property type="entry name" value="KRUPPEL-LIKE FACTOR 15"/>
    <property type="match status" value="1"/>
</dbReference>
<gene>
    <name evidence="12" type="primary">ACE2</name>
    <name evidence="12" type="ORF">BN1211_3016</name>
</gene>
<evidence type="ECO:0000256" key="7">
    <source>
        <dbReference type="ARBA" id="ARBA00023163"/>
    </source>
</evidence>
<reference evidence="13" key="1">
    <citation type="journal article" date="2015" name="J. Biotechnol.">
        <title>The structure of the Cyberlindnera jadinii genome and its relation to Candida utilis analyzed by the occurrence of single nucleotide polymorphisms.</title>
        <authorList>
            <person name="Rupp O."/>
            <person name="Brinkrolf K."/>
            <person name="Buerth C."/>
            <person name="Kunigo M."/>
            <person name="Schneider J."/>
            <person name="Jaenicke S."/>
            <person name="Goesmann A."/>
            <person name="Puehler A."/>
            <person name="Jaeger K.-E."/>
            <person name="Ernst J.F."/>
        </authorList>
    </citation>
    <scope>NUCLEOTIDE SEQUENCE [LARGE SCALE GENOMIC DNA]</scope>
    <source>
        <strain evidence="13">ATCC 18201 / CBS 1600 / BCRC 20928 / JCM 3617 / NBRC 0987 / NRRL Y-1542</strain>
    </source>
</reference>
<keyword evidence="7" id="KW-0804">Transcription</keyword>
<keyword evidence="4 9" id="KW-0863">Zinc-finger</keyword>
<feature type="region of interest" description="Disordered" evidence="10">
    <location>
        <begin position="1"/>
        <end position="26"/>
    </location>
</feature>
<feature type="region of interest" description="Disordered" evidence="10">
    <location>
        <begin position="597"/>
        <end position="626"/>
    </location>
</feature>
<dbReference type="SMART" id="SM00355">
    <property type="entry name" value="ZnF_C2H2"/>
    <property type="match status" value="2"/>
</dbReference>
<dbReference type="GO" id="GO:0045944">
    <property type="term" value="P:positive regulation of transcription by RNA polymerase II"/>
    <property type="evidence" value="ECO:0007669"/>
    <property type="project" value="UniProtKB-ARBA"/>
</dbReference>
<evidence type="ECO:0000256" key="3">
    <source>
        <dbReference type="ARBA" id="ARBA00022737"/>
    </source>
</evidence>
<evidence type="ECO:0000256" key="1">
    <source>
        <dbReference type="ARBA" id="ARBA00004123"/>
    </source>
</evidence>
<evidence type="ECO:0000313" key="12">
    <source>
        <dbReference type="EMBL" id="CEP22617.1"/>
    </source>
</evidence>
<keyword evidence="6" id="KW-0805">Transcription regulation</keyword>
<evidence type="ECO:0000256" key="6">
    <source>
        <dbReference type="ARBA" id="ARBA00023015"/>
    </source>
</evidence>
<feature type="compositionally biased region" description="Low complexity" evidence="10">
    <location>
        <begin position="610"/>
        <end position="622"/>
    </location>
</feature>
<evidence type="ECO:0000256" key="2">
    <source>
        <dbReference type="ARBA" id="ARBA00022723"/>
    </source>
</evidence>
<feature type="region of interest" description="Disordered" evidence="10">
    <location>
        <begin position="137"/>
        <end position="232"/>
    </location>
</feature>
<feature type="compositionally biased region" description="Polar residues" evidence="10">
    <location>
        <begin position="319"/>
        <end position="337"/>
    </location>
</feature>
<dbReference type="Gene3D" id="3.30.160.60">
    <property type="entry name" value="Classic Zinc Finger"/>
    <property type="match status" value="2"/>
</dbReference>
<feature type="region of interest" description="Disordered" evidence="10">
    <location>
        <begin position="399"/>
        <end position="443"/>
    </location>
</feature>
<feature type="region of interest" description="Disordered" evidence="10">
    <location>
        <begin position="291"/>
        <end position="337"/>
    </location>
</feature>
<feature type="domain" description="C2H2-type" evidence="11">
    <location>
        <begin position="493"/>
        <end position="517"/>
    </location>
</feature>
<dbReference type="PROSITE" id="PS00028">
    <property type="entry name" value="ZINC_FINGER_C2H2_1"/>
    <property type="match status" value="2"/>
</dbReference>
<dbReference type="EMBL" id="CDQK01000003">
    <property type="protein sequence ID" value="CEP22617.1"/>
    <property type="molecule type" value="Genomic_DNA"/>
</dbReference>
<dbReference type="FunFam" id="3.30.160.60:FF:001752">
    <property type="entry name" value="Transcriptional factor SWI5"/>
    <property type="match status" value="1"/>
</dbReference>
<feature type="compositionally biased region" description="Basic and acidic residues" evidence="10">
    <location>
        <begin position="291"/>
        <end position="301"/>
    </location>
</feature>
<dbReference type="FunFam" id="3.30.160.60:FF:000125">
    <property type="entry name" value="Putative zinc finger protein 143"/>
    <property type="match status" value="1"/>
</dbReference>
<evidence type="ECO:0000256" key="10">
    <source>
        <dbReference type="SAM" id="MobiDB-lite"/>
    </source>
</evidence>
<dbReference type="InterPro" id="IPR036236">
    <property type="entry name" value="Znf_C2H2_sf"/>
</dbReference>
<keyword evidence="2" id="KW-0479">Metal-binding</keyword>
<dbReference type="GO" id="GO:0000978">
    <property type="term" value="F:RNA polymerase II cis-regulatory region sequence-specific DNA binding"/>
    <property type="evidence" value="ECO:0007669"/>
    <property type="project" value="UniProtKB-ARBA"/>
</dbReference>
<keyword evidence="8" id="KW-0539">Nucleus</keyword>
<comment type="subcellular location">
    <subcellularLocation>
        <location evidence="1">Nucleus</location>
    </subcellularLocation>
</comment>
<dbReference type="InterPro" id="IPR013087">
    <property type="entry name" value="Znf_C2H2_type"/>
</dbReference>